<feature type="region of interest" description="Disordered" evidence="1">
    <location>
        <begin position="1"/>
        <end position="54"/>
    </location>
</feature>
<gene>
    <name evidence="2" type="ORF">TSPGSL018_20923</name>
</gene>
<feature type="compositionally biased region" description="Low complexity" evidence="1">
    <location>
        <begin position="32"/>
        <end position="42"/>
    </location>
</feature>
<name>A0A061RZK9_9CHLO</name>
<dbReference type="EMBL" id="GBEZ01009411">
    <property type="protein sequence ID" value="JAC76174.1"/>
    <property type="molecule type" value="Transcribed_RNA"/>
</dbReference>
<dbReference type="AlphaFoldDB" id="A0A061RZK9"/>
<reference evidence="2" key="1">
    <citation type="submission" date="2014-05" db="EMBL/GenBank/DDBJ databases">
        <title>The transcriptome of the halophilic microalga Tetraselmis sp. GSL018 isolated from the Great Salt Lake, Utah.</title>
        <authorList>
            <person name="Jinkerson R.E."/>
            <person name="D'Adamo S."/>
            <person name="Posewitz M.C."/>
        </authorList>
    </citation>
    <scope>NUCLEOTIDE SEQUENCE</scope>
    <source>
        <strain evidence="2">GSL018</strain>
    </source>
</reference>
<feature type="non-terminal residue" evidence="2">
    <location>
        <position position="1"/>
    </location>
</feature>
<feature type="compositionally biased region" description="Pro residues" evidence="1">
    <location>
        <begin position="43"/>
        <end position="54"/>
    </location>
</feature>
<proteinExistence type="predicted"/>
<evidence type="ECO:0000313" key="2">
    <source>
        <dbReference type="EMBL" id="JAC76174.1"/>
    </source>
</evidence>
<sequence>RTARGGGRARSPGAACPGETTGFLGADRPAVSTRPTTRASYRPPTPPPSSSHDW</sequence>
<evidence type="ECO:0000256" key="1">
    <source>
        <dbReference type="SAM" id="MobiDB-lite"/>
    </source>
</evidence>
<protein>
    <submittedName>
        <fullName evidence="2">Uncharacterized protein</fullName>
    </submittedName>
</protein>
<organism evidence="2">
    <name type="scientific">Tetraselmis sp. GSL018</name>
    <dbReference type="NCBI Taxonomy" id="582737"/>
    <lineage>
        <taxon>Eukaryota</taxon>
        <taxon>Viridiplantae</taxon>
        <taxon>Chlorophyta</taxon>
        <taxon>core chlorophytes</taxon>
        <taxon>Chlorodendrophyceae</taxon>
        <taxon>Chlorodendrales</taxon>
        <taxon>Chlorodendraceae</taxon>
        <taxon>Tetraselmis</taxon>
    </lineage>
</organism>
<accession>A0A061RZK9</accession>